<comment type="caution">
    <text evidence="2">The sequence shown here is derived from an EMBL/GenBank/DDBJ whole genome shotgun (WGS) entry which is preliminary data.</text>
</comment>
<dbReference type="AlphaFoldDB" id="A0A8T2RMY7"/>
<sequence length="81" mass="9239">MKSEDSFSASDLEPHRGSTIPTQKKEAVVLTVNCDMPANGCLGFIFFFKRGHYWNGDSLIWLWKIRWGSKPLECSLFSLIV</sequence>
<dbReference type="Proteomes" id="UP000825935">
    <property type="component" value="Chromosome 26"/>
</dbReference>
<evidence type="ECO:0000256" key="1">
    <source>
        <dbReference type="SAM" id="MobiDB-lite"/>
    </source>
</evidence>
<reference evidence="2" key="1">
    <citation type="submission" date="2021-08" db="EMBL/GenBank/DDBJ databases">
        <title>WGS assembly of Ceratopteris richardii.</title>
        <authorList>
            <person name="Marchant D.B."/>
            <person name="Chen G."/>
            <person name="Jenkins J."/>
            <person name="Shu S."/>
            <person name="Leebens-Mack J."/>
            <person name="Grimwood J."/>
            <person name="Schmutz J."/>
            <person name="Soltis P."/>
            <person name="Soltis D."/>
            <person name="Chen Z.-H."/>
        </authorList>
    </citation>
    <scope>NUCLEOTIDE SEQUENCE</scope>
    <source>
        <strain evidence="2">Whitten #5841</strain>
        <tissue evidence="2">Leaf</tissue>
    </source>
</reference>
<feature type="region of interest" description="Disordered" evidence="1">
    <location>
        <begin position="1"/>
        <end position="20"/>
    </location>
</feature>
<name>A0A8T2RMY7_CERRI</name>
<evidence type="ECO:0000313" key="3">
    <source>
        <dbReference type="Proteomes" id="UP000825935"/>
    </source>
</evidence>
<protein>
    <submittedName>
        <fullName evidence="2">Uncharacterized protein</fullName>
    </submittedName>
</protein>
<keyword evidence="3" id="KW-1185">Reference proteome</keyword>
<dbReference type="EMBL" id="CM035431">
    <property type="protein sequence ID" value="KAH7297037.1"/>
    <property type="molecule type" value="Genomic_DNA"/>
</dbReference>
<organism evidence="2 3">
    <name type="scientific">Ceratopteris richardii</name>
    <name type="common">Triangle waterfern</name>
    <dbReference type="NCBI Taxonomy" id="49495"/>
    <lineage>
        <taxon>Eukaryota</taxon>
        <taxon>Viridiplantae</taxon>
        <taxon>Streptophyta</taxon>
        <taxon>Embryophyta</taxon>
        <taxon>Tracheophyta</taxon>
        <taxon>Polypodiopsida</taxon>
        <taxon>Polypodiidae</taxon>
        <taxon>Polypodiales</taxon>
        <taxon>Pteridineae</taxon>
        <taxon>Pteridaceae</taxon>
        <taxon>Parkerioideae</taxon>
        <taxon>Ceratopteris</taxon>
    </lineage>
</organism>
<proteinExistence type="predicted"/>
<evidence type="ECO:0000313" key="2">
    <source>
        <dbReference type="EMBL" id="KAH7297037.1"/>
    </source>
</evidence>
<accession>A0A8T2RMY7</accession>
<gene>
    <name evidence="2" type="ORF">KP509_26G050200</name>
</gene>